<evidence type="ECO:0000256" key="1">
    <source>
        <dbReference type="ARBA" id="ARBA00004429"/>
    </source>
</evidence>
<evidence type="ECO:0000256" key="7">
    <source>
        <dbReference type="ARBA" id="ARBA00022692"/>
    </source>
</evidence>
<feature type="signal peptide" evidence="14">
    <location>
        <begin position="1"/>
        <end position="19"/>
    </location>
</feature>
<keyword evidence="7 13" id="KW-0812">Transmembrane</keyword>
<dbReference type="RefSeq" id="WP_268078939.1">
    <property type="nucleotide sequence ID" value="NZ_CP106885.1"/>
</dbReference>
<evidence type="ECO:0000256" key="13">
    <source>
        <dbReference type="SAM" id="Phobius"/>
    </source>
</evidence>
<keyword evidence="5" id="KW-1003">Cell membrane</keyword>
<keyword evidence="17" id="KW-1185">Reference proteome</keyword>
<evidence type="ECO:0000256" key="14">
    <source>
        <dbReference type="SAM" id="SignalP"/>
    </source>
</evidence>
<reference evidence="16 17" key="1">
    <citation type="submission" date="2023-03" db="EMBL/GenBank/DDBJ databases">
        <title>Achromobacter spanius LIG8.</title>
        <authorList>
            <person name="Shrestha S."/>
        </authorList>
    </citation>
    <scope>NUCLEOTIDE SEQUENCE [LARGE SCALE GENOMIC DNA]</scope>
    <source>
        <strain evidence="16 17">LIG8</strain>
    </source>
</reference>
<evidence type="ECO:0000256" key="5">
    <source>
        <dbReference type="ARBA" id="ARBA00022475"/>
    </source>
</evidence>
<evidence type="ECO:0000259" key="15">
    <source>
        <dbReference type="Pfam" id="PF01618"/>
    </source>
</evidence>
<comment type="subcellular location">
    <subcellularLocation>
        <location evidence="1">Cell inner membrane</location>
        <topology evidence="1">Multi-pass membrane protein</topology>
    </subcellularLocation>
    <subcellularLocation>
        <location evidence="12">Membrane</location>
        <topology evidence="12">Multi-pass membrane protein</topology>
    </subcellularLocation>
</comment>
<evidence type="ECO:0000256" key="9">
    <source>
        <dbReference type="ARBA" id="ARBA00022989"/>
    </source>
</evidence>
<evidence type="ECO:0000313" key="17">
    <source>
        <dbReference type="Proteomes" id="UP001214170"/>
    </source>
</evidence>
<evidence type="ECO:0000256" key="3">
    <source>
        <dbReference type="ARBA" id="ARBA00022093"/>
    </source>
</evidence>
<comment type="function">
    <text evidence="11">Involved in the TonB-dependent energy-dependent transport of various receptor-bound substrates. Protects ExbD from proteolytic degradation and functionally stabilizes TonB.</text>
</comment>
<dbReference type="Pfam" id="PF01618">
    <property type="entry name" value="MotA_ExbB"/>
    <property type="match status" value="1"/>
</dbReference>
<evidence type="ECO:0000256" key="10">
    <source>
        <dbReference type="ARBA" id="ARBA00023136"/>
    </source>
</evidence>
<keyword evidence="10 13" id="KW-0472">Membrane</keyword>
<comment type="similarity">
    <text evidence="12">Belongs to the exbB/tolQ family.</text>
</comment>
<feature type="transmembrane region" description="Helical" evidence="13">
    <location>
        <begin position="198"/>
        <end position="223"/>
    </location>
</feature>
<protein>
    <recommendedName>
        <fullName evidence="3">Biopolymer transport protein ExbB</fullName>
    </recommendedName>
</protein>
<sequence length="317" mass="33203">MSNALHGATLVAQATTSPAAPAAAAAAPAAQQAVTAGAGVVQQSADALQNAAAALPSLPAPAPLPVAPPDMGFLHFVAQSDFVGKSLFVILILMSLVTWYLILVKAASNVSMRKRSSDFLNKFWNASSLEQVEHEISTHGARDPFSHLASHAMHAQAHHNKFGATKLEESGSNSDFVTRTMRKVIDEETAKLENGLTVLASVGSTAPFVGLFGTVWGVYHALVGIGLSDGVTINRIAGPVGEALIMTGLGLAVAIPAVLAYNTFVRNNRVFLSRLDAFAHDLFAFLTTGQQVMLSDGKVRALRRQNGNGAAVQRGSE</sequence>
<evidence type="ECO:0000256" key="12">
    <source>
        <dbReference type="RuleBase" id="RU004057"/>
    </source>
</evidence>
<keyword evidence="9 13" id="KW-1133">Transmembrane helix</keyword>
<feature type="transmembrane region" description="Helical" evidence="13">
    <location>
        <begin position="243"/>
        <end position="264"/>
    </location>
</feature>
<proteinExistence type="inferred from homology"/>
<feature type="domain" description="MotA/TolQ/ExbB proton channel" evidence="15">
    <location>
        <begin position="159"/>
        <end position="275"/>
    </location>
</feature>
<evidence type="ECO:0000256" key="8">
    <source>
        <dbReference type="ARBA" id="ARBA00022927"/>
    </source>
</evidence>
<keyword evidence="6" id="KW-0997">Cell inner membrane</keyword>
<dbReference type="Proteomes" id="UP001214170">
    <property type="component" value="Chromosome"/>
</dbReference>
<dbReference type="EMBL" id="CP121261">
    <property type="protein sequence ID" value="WFP08241.1"/>
    <property type="molecule type" value="Genomic_DNA"/>
</dbReference>
<keyword evidence="14" id="KW-0732">Signal</keyword>
<keyword evidence="8 12" id="KW-0653">Protein transport</keyword>
<feature type="transmembrane region" description="Helical" evidence="13">
    <location>
        <begin position="87"/>
        <end position="107"/>
    </location>
</feature>
<evidence type="ECO:0000256" key="4">
    <source>
        <dbReference type="ARBA" id="ARBA00022448"/>
    </source>
</evidence>
<comment type="subunit">
    <text evidence="2">The accessory proteins ExbB and ExbD seem to form a complex with TonB.</text>
</comment>
<dbReference type="InterPro" id="IPR002898">
    <property type="entry name" value="MotA_ExbB_proton_chnl"/>
</dbReference>
<evidence type="ECO:0000256" key="11">
    <source>
        <dbReference type="ARBA" id="ARBA00024816"/>
    </source>
</evidence>
<keyword evidence="4 12" id="KW-0813">Transport</keyword>
<organism evidence="16 17">
    <name type="scientific">Achromobacter spanius</name>
    <dbReference type="NCBI Taxonomy" id="217203"/>
    <lineage>
        <taxon>Bacteria</taxon>
        <taxon>Pseudomonadati</taxon>
        <taxon>Pseudomonadota</taxon>
        <taxon>Betaproteobacteria</taxon>
        <taxon>Burkholderiales</taxon>
        <taxon>Alcaligenaceae</taxon>
        <taxon>Achromobacter</taxon>
    </lineage>
</organism>
<name>A0ABY8GTZ6_9BURK</name>
<evidence type="ECO:0000256" key="6">
    <source>
        <dbReference type="ARBA" id="ARBA00022519"/>
    </source>
</evidence>
<dbReference type="PANTHER" id="PTHR30625">
    <property type="entry name" value="PROTEIN TOLQ"/>
    <property type="match status" value="1"/>
</dbReference>
<feature type="chain" id="PRO_5047313231" description="Biopolymer transport protein ExbB" evidence="14">
    <location>
        <begin position="20"/>
        <end position="317"/>
    </location>
</feature>
<evidence type="ECO:0000313" key="16">
    <source>
        <dbReference type="EMBL" id="WFP08241.1"/>
    </source>
</evidence>
<dbReference type="PANTHER" id="PTHR30625:SF14">
    <property type="entry name" value="BIOPOLYMER TRANSPORT PROTEIN EXBB"/>
    <property type="match status" value="1"/>
</dbReference>
<gene>
    <name evidence="16" type="ORF">P8T11_28810</name>
</gene>
<dbReference type="InterPro" id="IPR050790">
    <property type="entry name" value="ExbB/TolQ_transport"/>
</dbReference>
<accession>A0ABY8GTZ6</accession>
<evidence type="ECO:0000256" key="2">
    <source>
        <dbReference type="ARBA" id="ARBA00011471"/>
    </source>
</evidence>